<evidence type="ECO:0000313" key="2">
    <source>
        <dbReference type="Proteomes" id="UP001500630"/>
    </source>
</evidence>
<keyword evidence="2" id="KW-1185">Reference proteome</keyword>
<name>A0ABP6XNG5_9ACTN</name>
<protein>
    <recommendedName>
        <fullName evidence="3">Lasso RiPP family leader peptide-containing protein</fullName>
    </recommendedName>
</protein>
<accession>A0ABP6XNG5</accession>
<proteinExistence type="predicted"/>
<reference evidence="2" key="1">
    <citation type="journal article" date="2019" name="Int. J. Syst. Evol. Microbiol.">
        <title>The Global Catalogue of Microorganisms (GCM) 10K type strain sequencing project: providing services to taxonomists for standard genome sequencing and annotation.</title>
        <authorList>
            <consortium name="The Broad Institute Genomics Platform"/>
            <consortium name="The Broad Institute Genome Sequencing Center for Infectious Disease"/>
            <person name="Wu L."/>
            <person name="Ma J."/>
        </authorList>
    </citation>
    <scope>NUCLEOTIDE SEQUENCE [LARGE SCALE GENOMIC DNA]</scope>
    <source>
        <strain evidence="2">JCM 17326</strain>
    </source>
</reference>
<sequence length="41" mass="4611">MKEIKGMYEAPSFTEAGDFSELTQRPGNGTCADSTWGYYRD</sequence>
<dbReference type="RefSeq" id="WP_345566157.1">
    <property type="nucleotide sequence ID" value="NZ_BAABDQ010000012.1"/>
</dbReference>
<dbReference type="NCBIfam" id="NF033521">
    <property type="entry name" value="lasso_leader_L3"/>
    <property type="match status" value="1"/>
</dbReference>
<comment type="caution">
    <text evidence="1">The sequence shown here is derived from an EMBL/GenBank/DDBJ whole genome shotgun (WGS) entry which is preliminary data.</text>
</comment>
<evidence type="ECO:0000313" key="1">
    <source>
        <dbReference type="EMBL" id="GAA3567486.1"/>
    </source>
</evidence>
<dbReference type="EMBL" id="BAABDQ010000012">
    <property type="protein sequence ID" value="GAA3567486.1"/>
    <property type="molecule type" value="Genomic_DNA"/>
</dbReference>
<dbReference type="Proteomes" id="UP001500630">
    <property type="component" value="Unassembled WGS sequence"/>
</dbReference>
<gene>
    <name evidence="1" type="ORF">GCM10022419_055320</name>
</gene>
<evidence type="ECO:0008006" key="3">
    <source>
        <dbReference type="Google" id="ProtNLM"/>
    </source>
</evidence>
<organism evidence="1 2">
    <name type="scientific">Nonomuraea rosea</name>
    <dbReference type="NCBI Taxonomy" id="638574"/>
    <lineage>
        <taxon>Bacteria</taxon>
        <taxon>Bacillati</taxon>
        <taxon>Actinomycetota</taxon>
        <taxon>Actinomycetes</taxon>
        <taxon>Streptosporangiales</taxon>
        <taxon>Streptosporangiaceae</taxon>
        <taxon>Nonomuraea</taxon>
    </lineage>
</organism>